<sequence length="67" mass="7237">MVQKGKFAACAAAVRVRALNRVDLPTFGRPTMPILKPMIFPFRALAASYRGHACKARLARLVPKGAG</sequence>
<dbReference type="EMBL" id="BMYJ01000007">
    <property type="protein sequence ID" value="GHC59394.1"/>
    <property type="molecule type" value="Genomic_DNA"/>
</dbReference>
<comment type="caution">
    <text evidence="1">The sequence shown here is derived from an EMBL/GenBank/DDBJ whole genome shotgun (WGS) entry which is preliminary data.</text>
</comment>
<organism evidence="1 2">
    <name type="scientific">Neogemmobacter tilapiae</name>
    <dbReference type="NCBI Taxonomy" id="875041"/>
    <lineage>
        <taxon>Bacteria</taxon>
        <taxon>Pseudomonadati</taxon>
        <taxon>Pseudomonadota</taxon>
        <taxon>Alphaproteobacteria</taxon>
        <taxon>Rhodobacterales</taxon>
        <taxon>Paracoccaceae</taxon>
        <taxon>Neogemmobacter</taxon>
    </lineage>
</organism>
<evidence type="ECO:0000313" key="2">
    <source>
        <dbReference type="Proteomes" id="UP000638981"/>
    </source>
</evidence>
<protein>
    <submittedName>
        <fullName evidence="1">Uncharacterized protein</fullName>
    </submittedName>
</protein>
<dbReference type="Proteomes" id="UP000638981">
    <property type="component" value="Unassembled WGS sequence"/>
</dbReference>
<name>A0A918WM33_9RHOB</name>
<accession>A0A918WM33</accession>
<keyword evidence="2" id="KW-1185">Reference proteome</keyword>
<reference evidence="1" key="1">
    <citation type="journal article" date="2014" name="Int. J. Syst. Evol. Microbiol.">
        <title>Complete genome sequence of Corynebacterium casei LMG S-19264T (=DSM 44701T), isolated from a smear-ripened cheese.</title>
        <authorList>
            <consortium name="US DOE Joint Genome Institute (JGI-PGF)"/>
            <person name="Walter F."/>
            <person name="Albersmeier A."/>
            <person name="Kalinowski J."/>
            <person name="Ruckert C."/>
        </authorList>
    </citation>
    <scope>NUCLEOTIDE SEQUENCE</scope>
    <source>
        <strain evidence="1">KCTC 23310</strain>
    </source>
</reference>
<gene>
    <name evidence="1" type="ORF">GCM10007315_23870</name>
</gene>
<proteinExistence type="predicted"/>
<reference evidence="1" key="2">
    <citation type="submission" date="2020-09" db="EMBL/GenBank/DDBJ databases">
        <authorList>
            <person name="Sun Q."/>
            <person name="Kim S."/>
        </authorList>
    </citation>
    <scope>NUCLEOTIDE SEQUENCE</scope>
    <source>
        <strain evidence="1">KCTC 23310</strain>
    </source>
</reference>
<evidence type="ECO:0000313" key="1">
    <source>
        <dbReference type="EMBL" id="GHC59394.1"/>
    </source>
</evidence>
<dbReference type="AlphaFoldDB" id="A0A918WM33"/>